<accession>A0ABT2HWB3</accession>
<comment type="caution">
    <text evidence="2">The sequence shown here is derived from an EMBL/GenBank/DDBJ whole genome shotgun (WGS) entry which is preliminary data.</text>
</comment>
<evidence type="ECO:0000256" key="1">
    <source>
        <dbReference type="SAM" id="Coils"/>
    </source>
</evidence>
<keyword evidence="1" id="KW-0175">Coiled coil</keyword>
<dbReference type="Proteomes" id="UP001525379">
    <property type="component" value="Unassembled WGS sequence"/>
</dbReference>
<organism evidence="2 3">
    <name type="scientific">Pseudoclavibacter albus</name>
    <dbReference type="NCBI Taxonomy" id="272241"/>
    <lineage>
        <taxon>Bacteria</taxon>
        <taxon>Bacillati</taxon>
        <taxon>Actinomycetota</taxon>
        <taxon>Actinomycetes</taxon>
        <taxon>Micrococcales</taxon>
        <taxon>Microbacteriaceae</taxon>
        <taxon>Pseudoclavibacter</taxon>
    </lineage>
</organism>
<dbReference type="EMBL" id="JALXSQ010000013">
    <property type="protein sequence ID" value="MCT2042606.1"/>
    <property type="molecule type" value="Genomic_DNA"/>
</dbReference>
<keyword evidence="3" id="KW-1185">Reference proteome</keyword>
<reference evidence="2 3" key="1">
    <citation type="submission" date="2022-04" db="EMBL/GenBank/DDBJ databases">
        <title>Human microbiome associated bacterial genomes.</title>
        <authorList>
            <person name="Sandstrom S."/>
            <person name="Salamzade R."/>
            <person name="Kalan L.R."/>
        </authorList>
    </citation>
    <scope>NUCLEOTIDE SEQUENCE [LARGE SCALE GENOMIC DNA]</scope>
    <source>
        <strain evidence="3">p3-SID1799</strain>
    </source>
</reference>
<protein>
    <submittedName>
        <fullName evidence="2">Uncharacterized protein</fullName>
    </submittedName>
</protein>
<gene>
    <name evidence="2" type="ORF">M3D15_04555</name>
</gene>
<name>A0ABT2HWB3_9MICO</name>
<feature type="coiled-coil region" evidence="1">
    <location>
        <begin position="22"/>
        <end position="49"/>
    </location>
</feature>
<dbReference type="RefSeq" id="WP_260104068.1">
    <property type="nucleotide sequence ID" value="NZ_JALXSQ010000013.1"/>
</dbReference>
<sequence>MSFKDKLARASKRSRDVRVLINGELIRERELLEQQVQAARANNTNAKAKPVTEAVKTLAEFDERIKDEFIHVRVPELPHATWRSIFLANPLPKAGERGPFDMRTGCDTVGVTVDVITAHATVVEDGEPVEADRADMEQLVEALNSGDLMRLATTVVELNEGTAFSDYAALGKG</sequence>
<evidence type="ECO:0000313" key="3">
    <source>
        <dbReference type="Proteomes" id="UP001525379"/>
    </source>
</evidence>
<evidence type="ECO:0000313" key="2">
    <source>
        <dbReference type="EMBL" id="MCT2042606.1"/>
    </source>
</evidence>
<proteinExistence type="predicted"/>